<sequence length="393" mass="40466">MAARSHRPSLVSRLNDAAAAGQIDSLEQLLQSAPPGVVAARLADDRFMSATPLHAAAEHGQAEAVAYLLANNADACARDDSGATPLHYAAARQASGTQVEQLLAHGADPSVVDDSGAAPMHYAAGAGCADAVVRLIDAGAPAGTSARSLGGATPLHVAAAAGHLAVVEALLSRGGLNIRSALAATDDSARTPLHRACEGGHGSICEFMLSRGANVSAVDVHHRTPYGVAANDAARAAVVQHGGGPREKGVGGQRDSADVSPTPTPPKDPSPPKHEAGPRQSRLRSKFDWVKMERTKGDVREEADLLLAAAQPNHMMAQPSLYREPLPNTSAARPVSAARSPSRSPSSSASVTPRSNGNVASQANERPQTARRHRYGGHAAFLAKYGLHDKAAT</sequence>
<dbReference type="PANTHER" id="PTHR24193:SF121">
    <property type="entry name" value="ADA2A-CONTAINING COMPLEX COMPONENT 3, ISOFORM D"/>
    <property type="match status" value="1"/>
</dbReference>
<feature type="compositionally biased region" description="Polar residues" evidence="4">
    <location>
        <begin position="356"/>
        <end position="367"/>
    </location>
</feature>
<feature type="repeat" description="ANK" evidence="3">
    <location>
        <begin position="48"/>
        <end position="80"/>
    </location>
</feature>
<dbReference type="SMART" id="SM00248">
    <property type="entry name" value="ANK"/>
    <property type="match status" value="6"/>
</dbReference>
<name>A0A830HER0_9CHLO</name>
<accession>A0A830HER0</accession>
<feature type="repeat" description="ANK" evidence="3">
    <location>
        <begin position="150"/>
        <end position="174"/>
    </location>
</feature>
<dbReference type="GO" id="GO:0005634">
    <property type="term" value="C:nucleus"/>
    <property type="evidence" value="ECO:0007669"/>
    <property type="project" value="TreeGrafter"/>
</dbReference>
<dbReference type="Pfam" id="PF00023">
    <property type="entry name" value="Ank"/>
    <property type="match status" value="1"/>
</dbReference>
<evidence type="ECO:0000256" key="2">
    <source>
        <dbReference type="ARBA" id="ARBA00023043"/>
    </source>
</evidence>
<reference evidence="5" key="1">
    <citation type="submission" date="2020-10" db="EMBL/GenBank/DDBJ databases">
        <title>Unveiling of a novel bifunctional photoreceptor, Dualchrome1, isolated from a cosmopolitan green alga.</title>
        <authorList>
            <person name="Suzuki S."/>
            <person name="Kawachi M."/>
        </authorList>
    </citation>
    <scope>NUCLEOTIDE SEQUENCE</scope>
    <source>
        <strain evidence="5">NIES 2893</strain>
    </source>
</reference>
<dbReference type="InterPro" id="IPR050663">
    <property type="entry name" value="Ankyrin-SOCS_Box"/>
</dbReference>
<dbReference type="PROSITE" id="PS50088">
    <property type="entry name" value="ANK_REPEAT"/>
    <property type="match status" value="5"/>
</dbReference>
<evidence type="ECO:0000256" key="3">
    <source>
        <dbReference type="PROSITE-ProRule" id="PRU00023"/>
    </source>
</evidence>
<feature type="region of interest" description="Disordered" evidence="4">
    <location>
        <begin position="324"/>
        <end position="377"/>
    </location>
</feature>
<dbReference type="Proteomes" id="UP000660262">
    <property type="component" value="Unassembled WGS sequence"/>
</dbReference>
<feature type="repeat" description="ANK" evidence="3">
    <location>
        <begin position="115"/>
        <end position="147"/>
    </location>
</feature>
<dbReference type="EMBL" id="BNJQ01000007">
    <property type="protein sequence ID" value="GHP04081.1"/>
    <property type="molecule type" value="Genomic_DNA"/>
</dbReference>
<gene>
    <name evidence="5" type="ORF">PPROV_000283500</name>
</gene>
<evidence type="ECO:0000313" key="5">
    <source>
        <dbReference type="EMBL" id="GHP04081.1"/>
    </source>
</evidence>
<dbReference type="GO" id="GO:0000976">
    <property type="term" value="F:transcription cis-regulatory region binding"/>
    <property type="evidence" value="ECO:0007669"/>
    <property type="project" value="TreeGrafter"/>
</dbReference>
<dbReference type="PROSITE" id="PS50297">
    <property type="entry name" value="ANK_REP_REGION"/>
    <property type="match status" value="5"/>
</dbReference>
<evidence type="ECO:0000256" key="4">
    <source>
        <dbReference type="SAM" id="MobiDB-lite"/>
    </source>
</evidence>
<evidence type="ECO:0000256" key="1">
    <source>
        <dbReference type="ARBA" id="ARBA00022737"/>
    </source>
</evidence>
<dbReference type="Pfam" id="PF12796">
    <property type="entry name" value="Ank_2"/>
    <property type="match status" value="1"/>
</dbReference>
<protein>
    <submittedName>
        <fullName evidence="5">Uncharacterized protein</fullName>
    </submittedName>
</protein>
<dbReference type="SUPFAM" id="SSF48403">
    <property type="entry name" value="Ankyrin repeat"/>
    <property type="match status" value="1"/>
</dbReference>
<proteinExistence type="predicted"/>
<dbReference type="PANTHER" id="PTHR24193">
    <property type="entry name" value="ANKYRIN REPEAT PROTEIN"/>
    <property type="match status" value="1"/>
</dbReference>
<feature type="repeat" description="ANK" evidence="3">
    <location>
        <begin position="188"/>
        <end position="220"/>
    </location>
</feature>
<dbReference type="GO" id="GO:0045944">
    <property type="term" value="P:positive regulation of transcription by RNA polymerase II"/>
    <property type="evidence" value="ECO:0007669"/>
    <property type="project" value="TreeGrafter"/>
</dbReference>
<dbReference type="Gene3D" id="1.25.40.20">
    <property type="entry name" value="Ankyrin repeat-containing domain"/>
    <property type="match status" value="2"/>
</dbReference>
<dbReference type="PRINTS" id="PR01415">
    <property type="entry name" value="ANKYRIN"/>
</dbReference>
<feature type="compositionally biased region" description="Low complexity" evidence="4">
    <location>
        <begin position="329"/>
        <end position="355"/>
    </location>
</feature>
<comment type="caution">
    <text evidence="5">The sequence shown here is derived from an EMBL/GenBank/DDBJ whole genome shotgun (WGS) entry which is preliminary data.</text>
</comment>
<feature type="repeat" description="ANK" evidence="3">
    <location>
        <begin position="81"/>
        <end position="114"/>
    </location>
</feature>
<keyword evidence="6" id="KW-1185">Reference proteome</keyword>
<dbReference type="OrthoDB" id="1577640at2759"/>
<dbReference type="AlphaFoldDB" id="A0A830HER0"/>
<dbReference type="InterPro" id="IPR002110">
    <property type="entry name" value="Ankyrin_rpt"/>
</dbReference>
<dbReference type="Pfam" id="PF13857">
    <property type="entry name" value="Ank_5"/>
    <property type="match status" value="1"/>
</dbReference>
<keyword evidence="2 3" id="KW-0040">ANK repeat</keyword>
<keyword evidence="1" id="KW-0677">Repeat</keyword>
<organism evidence="5 6">
    <name type="scientific">Pycnococcus provasolii</name>
    <dbReference type="NCBI Taxonomy" id="41880"/>
    <lineage>
        <taxon>Eukaryota</taxon>
        <taxon>Viridiplantae</taxon>
        <taxon>Chlorophyta</taxon>
        <taxon>Pseudoscourfieldiophyceae</taxon>
        <taxon>Pseudoscourfieldiales</taxon>
        <taxon>Pycnococcaceae</taxon>
        <taxon>Pycnococcus</taxon>
    </lineage>
</organism>
<evidence type="ECO:0000313" key="6">
    <source>
        <dbReference type="Proteomes" id="UP000660262"/>
    </source>
</evidence>
<feature type="region of interest" description="Disordered" evidence="4">
    <location>
        <begin position="239"/>
        <end position="290"/>
    </location>
</feature>
<dbReference type="InterPro" id="IPR036770">
    <property type="entry name" value="Ankyrin_rpt-contain_sf"/>
</dbReference>